<sequence>AVYTGILPYTRNETGLAVVLGHEVAHAIAGHGNERMSQGLLAQMGGAALSVALSENSPATQNLFMQAYGAGATVGLLLPYSRLHESEADRIGLTLMARAGYDPREAVPFWERMNKKGERRPPEFLSSHPAPSTRIANMIKARASPALPTTYPSRRKRIMPKIVRILGVKTPAKVPSVPLLISECGFLLLFFPIVSNIENRASS</sequence>
<protein>
    <recommendedName>
        <fullName evidence="7">Peptidase M48 domain-containing protein</fullName>
    </recommendedName>
</protein>
<dbReference type="InterPro" id="IPR001915">
    <property type="entry name" value="Peptidase_M48"/>
</dbReference>
<keyword evidence="3" id="KW-0479">Metal-binding</keyword>
<keyword evidence="6" id="KW-0482">Metalloprotease</keyword>
<name>X1EV56_9ZZZZ</name>
<dbReference type="GO" id="GO:0051603">
    <property type="term" value="P:proteolysis involved in protein catabolic process"/>
    <property type="evidence" value="ECO:0007669"/>
    <property type="project" value="TreeGrafter"/>
</dbReference>
<keyword evidence="5" id="KW-0862">Zinc</keyword>
<evidence type="ECO:0000259" key="7">
    <source>
        <dbReference type="Pfam" id="PF01435"/>
    </source>
</evidence>
<accession>X1EV56</accession>
<dbReference type="PANTHER" id="PTHR22726:SF24">
    <property type="entry name" value="M48 FAMILY METALLOPEPTIDASE"/>
    <property type="match status" value="1"/>
</dbReference>
<evidence type="ECO:0000256" key="5">
    <source>
        <dbReference type="ARBA" id="ARBA00022833"/>
    </source>
</evidence>
<dbReference type="InterPro" id="IPR051156">
    <property type="entry name" value="Mito/Outer_Membr_Metalloprot"/>
</dbReference>
<keyword evidence="4" id="KW-0378">Hydrolase</keyword>
<reference evidence="8" key="1">
    <citation type="journal article" date="2014" name="Front. Microbiol.">
        <title>High frequency of phylogenetically diverse reductive dehalogenase-homologous genes in deep subseafloor sedimentary metagenomes.</title>
        <authorList>
            <person name="Kawai M."/>
            <person name="Futagami T."/>
            <person name="Toyoda A."/>
            <person name="Takaki Y."/>
            <person name="Nishi S."/>
            <person name="Hori S."/>
            <person name="Arai W."/>
            <person name="Tsubouchi T."/>
            <person name="Morono Y."/>
            <person name="Uchiyama I."/>
            <person name="Ito T."/>
            <person name="Fujiyama A."/>
            <person name="Inagaki F."/>
            <person name="Takami H."/>
        </authorList>
    </citation>
    <scope>NUCLEOTIDE SEQUENCE</scope>
    <source>
        <strain evidence="8">Expedition CK06-06</strain>
    </source>
</reference>
<feature type="non-terminal residue" evidence="8">
    <location>
        <position position="1"/>
    </location>
</feature>
<evidence type="ECO:0000256" key="4">
    <source>
        <dbReference type="ARBA" id="ARBA00022801"/>
    </source>
</evidence>
<gene>
    <name evidence="8" type="ORF">S01H4_56260</name>
</gene>
<dbReference type="GO" id="GO:0016020">
    <property type="term" value="C:membrane"/>
    <property type="evidence" value="ECO:0007669"/>
    <property type="project" value="TreeGrafter"/>
</dbReference>
<dbReference type="EMBL" id="BART01032582">
    <property type="protein sequence ID" value="GAH12493.1"/>
    <property type="molecule type" value="Genomic_DNA"/>
</dbReference>
<evidence type="ECO:0000256" key="6">
    <source>
        <dbReference type="ARBA" id="ARBA00023049"/>
    </source>
</evidence>
<organism evidence="8">
    <name type="scientific">marine sediment metagenome</name>
    <dbReference type="NCBI Taxonomy" id="412755"/>
    <lineage>
        <taxon>unclassified sequences</taxon>
        <taxon>metagenomes</taxon>
        <taxon>ecological metagenomes</taxon>
    </lineage>
</organism>
<keyword evidence="2" id="KW-0645">Protease</keyword>
<dbReference type="Pfam" id="PF01435">
    <property type="entry name" value="Peptidase_M48"/>
    <property type="match status" value="1"/>
</dbReference>
<dbReference type="AlphaFoldDB" id="X1EV56"/>
<feature type="domain" description="Peptidase M48" evidence="7">
    <location>
        <begin position="1"/>
        <end position="138"/>
    </location>
</feature>
<dbReference type="PANTHER" id="PTHR22726">
    <property type="entry name" value="METALLOENDOPEPTIDASE OMA1"/>
    <property type="match status" value="1"/>
</dbReference>
<comment type="cofactor">
    <cofactor evidence="1">
        <name>Zn(2+)</name>
        <dbReference type="ChEBI" id="CHEBI:29105"/>
    </cofactor>
</comment>
<dbReference type="CDD" id="cd07331">
    <property type="entry name" value="M48C_Oma1_like"/>
    <property type="match status" value="1"/>
</dbReference>
<evidence type="ECO:0000256" key="3">
    <source>
        <dbReference type="ARBA" id="ARBA00022723"/>
    </source>
</evidence>
<evidence type="ECO:0000256" key="1">
    <source>
        <dbReference type="ARBA" id="ARBA00001947"/>
    </source>
</evidence>
<evidence type="ECO:0000256" key="2">
    <source>
        <dbReference type="ARBA" id="ARBA00022670"/>
    </source>
</evidence>
<dbReference type="GO" id="GO:0004222">
    <property type="term" value="F:metalloendopeptidase activity"/>
    <property type="evidence" value="ECO:0007669"/>
    <property type="project" value="InterPro"/>
</dbReference>
<proteinExistence type="predicted"/>
<evidence type="ECO:0000313" key="8">
    <source>
        <dbReference type="EMBL" id="GAH12493.1"/>
    </source>
</evidence>
<dbReference type="GO" id="GO:0046872">
    <property type="term" value="F:metal ion binding"/>
    <property type="evidence" value="ECO:0007669"/>
    <property type="project" value="UniProtKB-KW"/>
</dbReference>
<comment type="caution">
    <text evidence="8">The sequence shown here is derived from an EMBL/GenBank/DDBJ whole genome shotgun (WGS) entry which is preliminary data.</text>
</comment>